<dbReference type="PROSITE" id="PS50002">
    <property type="entry name" value="SH3"/>
    <property type="match status" value="1"/>
</dbReference>
<proteinExistence type="predicted"/>
<dbReference type="Gene3D" id="2.20.70.10">
    <property type="match status" value="1"/>
</dbReference>
<evidence type="ECO:0000256" key="3">
    <source>
        <dbReference type="PROSITE-ProRule" id="PRU00168"/>
    </source>
</evidence>
<dbReference type="InterPro" id="IPR001202">
    <property type="entry name" value="WW_dom"/>
</dbReference>
<evidence type="ECO:0000256" key="4">
    <source>
        <dbReference type="PROSITE-ProRule" id="PRU00192"/>
    </source>
</evidence>
<feature type="compositionally biased region" description="Low complexity" evidence="5">
    <location>
        <begin position="273"/>
        <end position="284"/>
    </location>
</feature>
<dbReference type="InterPro" id="IPR019804">
    <property type="entry name" value="Ras_G-nucl-exch_fac_CS"/>
</dbReference>
<evidence type="ECO:0000313" key="11">
    <source>
        <dbReference type="Proteomes" id="UP000193411"/>
    </source>
</evidence>
<evidence type="ECO:0000259" key="8">
    <source>
        <dbReference type="PROSITE" id="PS50020"/>
    </source>
</evidence>
<dbReference type="PROSITE" id="PS50212">
    <property type="entry name" value="RASGEF_NTER"/>
    <property type="match status" value="1"/>
</dbReference>
<feature type="compositionally biased region" description="Low complexity" evidence="5">
    <location>
        <begin position="169"/>
        <end position="188"/>
    </location>
</feature>
<dbReference type="CDD" id="cd06224">
    <property type="entry name" value="REM"/>
    <property type="match status" value="1"/>
</dbReference>
<feature type="domain" description="N-terminal Ras-GEF" evidence="9">
    <location>
        <begin position="747"/>
        <end position="879"/>
    </location>
</feature>
<evidence type="ECO:0000313" key="10">
    <source>
        <dbReference type="EMBL" id="ORZ34163.1"/>
    </source>
</evidence>
<dbReference type="SUPFAM" id="SSF50044">
    <property type="entry name" value="SH3-domain"/>
    <property type="match status" value="1"/>
</dbReference>
<dbReference type="SUPFAM" id="SSF51045">
    <property type="entry name" value="WW domain"/>
    <property type="match status" value="1"/>
</dbReference>
<dbReference type="Gene3D" id="2.30.30.40">
    <property type="entry name" value="SH3 Domains"/>
    <property type="match status" value="1"/>
</dbReference>
<reference evidence="10 11" key="1">
    <citation type="submission" date="2016-07" db="EMBL/GenBank/DDBJ databases">
        <title>Pervasive Adenine N6-methylation of Active Genes in Fungi.</title>
        <authorList>
            <consortium name="DOE Joint Genome Institute"/>
            <person name="Mondo S.J."/>
            <person name="Dannebaum R.O."/>
            <person name="Kuo R.C."/>
            <person name="Labutti K."/>
            <person name="Haridas S."/>
            <person name="Kuo A."/>
            <person name="Salamov A."/>
            <person name="Ahrendt S.R."/>
            <person name="Lipzen A."/>
            <person name="Sullivan W."/>
            <person name="Andreopoulos W.B."/>
            <person name="Clum A."/>
            <person name="Lindquist E."/>
            <person name="Daum C."/>
            <person name="Ramamoorthy G.K."/>
            <person name="Gryganskyi A."/>
            <person name="Culley D."/>
            <person name="Magnuson J.K."/>
            <person name="James T.Y."/>
            <person name="O'Malley M.A."/>
            <person name="Stajich J.E."/>
            <person name="Spatafora J.W."/>
            <person name="Visel A."/>
            <person name="Grigoriev I.V."/>
        </authorList>
    </citation>
    <scope>NUCLEOTIDE SEQUENCE [LARGE SCALE GENOMIC DNA]</scope>
    <source>
        <strain evidence="10 11">PL171</strain>
    </source>
</reference>
<name>A0A1Y2HKE2_9FUNG</name>
<feature type="compositionally biased region" description="Low complexity" evidence="5">
    <location>
        <begin position="228"/>
        <end position="250"/>
    </location>
</feature>
<dbReference type="PROSITE" id="PS00720">
    <property type="entry name" value="RASGEF"/>
    <property type="match status" value="1"/>
</dbReference>
<sequence>MVLVVRALYSYEGDHDSSLTFQADDLIQVFTQLESGWWDGLLREDRGWFPSNYVSPPLIMRSRAEEKAWTRRTAADGQPFWYNEATGESAWDRKDNVILLPEGWTIQDTEDGQGQFFFHEETDEVSWTLPPKMWEAGYARAAMVAPPPLSSGDAPAAGAAAAADGEANGTATASSSTTASAPAVTTTVEQSKTNSLDATSALRRGSGARTPTPAMGENARSSAHTNGSSTDARPSSSSTAPGTPPTTTSSFANGTDSSTPAPAPGNPLGSPTPSMGAASIASASAGPAERQMQAWSLLTQQIFAAIQRLLKSAKTGNKQAFIPNSSQIVDAIRAMLQASGAVDKESAAVKSNPPVKQQHRALLGALSKLVLSAKLASGVWPPPDAVQKMIGDSSELLSSVRGFVEVARQCNVEVKTDIIEQKAKEENERAAEQSAAAASQAAPAAEPSSTPSVTSPTSNGPNRALSISLDSNTINQLDTLSSSVLETLSRLYATTQEHITVVTLVTLTRSAVTEVGQFLSFIEDIHLEEGPDSPLLHEFKIHKQSLYNNIAGLVMATSTATENLAPPNAMDQVVLSITVVERSVKDLLASTQQLLEAKYRREFRRSSMAAPAIPLSPVSPFPQQKPIAADRLQLNTELANSAAQRRAQSGPMSAYTQGGGLMSPPHTTASFASAPAGAGGRIGSLGSSPPQTPYSAKLRKFFGDDVDPSTLPPIPQGPRGMSGEMDPDANAWFLGYDYAPNEIMFNMESQVKGGTLRALIERLTLHDQFDAEYMTAFLFSYRTFIPSTALVDSLMARFSIAPPEGLTDSELETWIEKKMTPVRLRVFNVMKMWVEHYCLPYIPDDLLALEQMAAWARSVMRPVMAPASVQLTKLIEKRQTYDKPHLPLRNVPPINGMTHVQPAGPPPSPLLPKSLKKLKFTDLDPLEVARQLTLIEYSYFTRLIYTEFLMKSWSADRGSAEEAKARAPNLRRMVEMSNSITGWVAESILAEEDPKKRCSLLKHYIQIADKCRALNNYNTLFSILAALNSAPIHRLARTWEMLSTKTLGVLNDLRQITDPTKNFATYRELVASVQPPCIPFLGRYLSDLTFLEDGNPNVLKIPGQPAPGEDGASPDAPVLVNFSKRAKTADIIREIQQFQVLPFHLKPVTEVQEYLLGMINHNRESGELYEISLNREPREREDQKLVRLLSESGLL</sequence>
<dbReference type="SMART" id="SM00147">
    <property type="entry name" value="RasGEF"/>
    <property type="match status" value="1"/>
</dbReference>
<dbReference type="Pfam" id="PF00018">
    <property type="entry name" value="SH3_1"/>
    <property type="match status" value="1"/>
</dbReference>
<dbReference type="InterPro" id="IPR023578">
    <property type="entry name" value="Ras_GEF_dom_sf"/>
</dbReference>
<comment type="caution">
    <text evidence="10">The sequence shown here is derived from an EMBL/GenBank/DDBJ whole genome shotgun (WGS) entry which is preliminary data.</text>
</comment>
<evidence type="ECO:0000259" key="6">
    <source>
        <dbReference type="PROSITE" id="PS50002"/>
    </source>
</evidence>
<dbReference type="Proteomes" id="UP000193411">
    <property type="component" value="Unassembled WGS sequence"/>
</dbReference>
<dbReference type="SMART" id="SM00326">
    <property type="entry name" value="SH3"/>
    <property type="match status" value="1"/>
</dbReference>
<keyword evidence="1 4" id="KW-0728">SH3 domain</keyword>
<evidence type="ECO:0000256" key="1">
    <source>
        <dbReference type="ARBA" id="ARBA00022443"/>
    </source>
</evidence>
<keyword evidence="11" id="KW-1185">Reference proteome</keyword>
<evidence type="ECO:0000259" key="7">
    <source>
        <dbReference type="PROSITE" id="PS50009"/>
    </source>
</evidence>
<dbReference type="CDD" id="cd00155">
    <property type="entry name" value="RasGEF"/>
    <property type="match status" value="1"/>
</dbReference>
<feature type="compositionally biased region" description="Polar residues" evidence="5">
    <location>
        <begin position="251"/>
        <end position="260"/>
    </location>
</feature>
<dbReference type="EMBL" id="MCFL01000030">
    <property type="protein sequence ID" value="ORZ34163.1"/>
    <property type="molecule type" value="Genomic_DNA"/>
</dbReference>
<dbReference type="Pfam" id="PF25008">
    <property type="entry name" value="DUF7784"/>
    <property type="match status" value="1"/>
</dbReference>
<dbReference type="PROSITE" id="PS50009">
    <property type="entry name" value="RASGEF_CAT"/>
    <property type="match status" value="1"/>
</dbReference>
<feature type="compositionally biased region" description="Polar residues" evidence="5">
    <location>
        <begin position="640"/>
        <end position="656"/>
    </location>
</feature>
<dbReference type="InterPro" id="IPR036028">
    <property type="entry name" value="SH3-like_dom_sf"/>
</dbReference>
<feature type="domain" description="Ras-GEF" evidence="7">
    <location>
        <begin position="924"/>
        <end position="1178"/>
    </location>
</feature>
<feature type="domain" description="SH3" evidence="6">
    <location>
        <begin position="1"/>
        <end position="59"/>
    </location>
</feature>
<feature type="region of interest" description="Disordered" evidence="5">
    <location>
        <begin position="169"/>
        <end position="284"/>
    </location>
</feature>
<dbReference type="CDD" id="cd00201">
    <property type="entry name" value="WW"/>
    <property type="match status" value="1"/>
</dbReference>
<dbReference type="PROSITE" id="PS50020">
    <property type="entry name" value="WW_DOMAIN_2"/>
    <property type="match status" value="2"/>
</dbReference>
<feature type="compositionally biased region" description="Low complexity" evidence="5">
    <location>
        <begin position="432"/>
        <end position="458"/>
    </location>
</feature>
<dbReference type="SUPFAM" id="SSF48366">
    <property type="entry name" value="Ras GEF"/>
    <property type="match status" value="1"/>
</dbReference>
<dbReference type="STRING" id="765915.A0A1Y2HKE2"/>
<dbReference type="InterPro" id="IPR001895">
    <property type="entry name" value="RASGEF_cat_dom"/>
</dbReference>
<dbReference type="InterPro" id="IPR036964">
    <property type="entry name" value="RASGEF_cat_dom_sf"/>
</dbReference>
<evidence type="ECO:0000259" key="9">
    <source>
        <dbReference type="PROSITE" id="PS50212"/>
    </source>
</evidence>
<dbReference type="InterPro" id="IPR056685">
    <property type="entry name" value="DUF7783"/>
</dbReference>
<dbReference type="PANTHER" id="PTHR23113">
    <property type="entry name" value="GUANINE NUCLEOTIDE EXCHANGE FACTOR"/>
    <property type="match status" value="1"/>
</dbReference>
<keyword evidence="2 3" id="KW-0344">Guanine-nucleotide releasing factor</keyword>
<dbReference type="InterPro" id="IPR036020">
    <property type="entry name" value="WW_dom_sf"/>
</dbReference>
<dbReference type="PRINTS" id="PR00452">
    <property type="entry name" value="SH3DOMAIN"/>
</dbReference>
<dbReference type="AlphaFoldDB" id="A0A1Y2HKE2"/>
<feature type="domain" description="WW" evidence="8">
    <location>
        <begin position="63"/>
        <end position="96"/>
    </location>
</feature>
<dbReference type="InterPro" id="IPR000651">
    <property type="entry name" value="Ras-like_Gua-exchang_fac_N"/>
</dbReference>
<dbReference type="Pfam" id="PF00618">
    <property type="entry name" value="RasGEF_N"/>
    <property type="match status" value="1"/>
</dbReference>
<dbReference type="OrthoDB" id="546434at2759"/>
<dbReference type="GO" id="GO:0005886">
    <property type="term" value="C:plasma membrane"/>
    <property type="evidence" value="ECO:0007669"/>
    <property type="project" value="TreeGrafter"/>
</dbReference>
<protein>
    <submittedName>
        <fullName evidence="10">Ras guanine nucleotide exchange factor domain-containing protein</fullName>
    </submittedName>
</protein>
<evidence type="ECO:0000256" key="2">
    <source>
        <dbReference type="ARBA" id="ARBA00022658"/>
    </source>
</evidence>
<dbReference type="Pfam" id="PF00617">
    <property type="entry name" value="RasGEF"/>
    <property type="match status" value="1"/>
</dbReference>
<dbReference type="GO" id="GO:0005085">
    <property type="term" value="F:guanyl-nucleotide exchange factor activity"/>
    <property type="evidence" value="ECO:0007669"/>
    <property type="project" value="UniProtKB-KW"/>
</dbReference>
<evidence type="ECO:0000256" key="5">
    <source>
        <dbReference type="SAM" id="MobiDB-lite"/>
    </source>
</evidence>
<dbReference type="CDD" id="cd11883">
    <property type="entry name" value="SH3_Sdc25"/>
    <property type="match status" value="1"/>
</dbReference>
<dbReference type="InterPro" id="IPR008937">
    <property type="entry name" value="Ras-like_GEF"/>
</dbReference>
<dbReference type="GO" id="GO:0007265">
    <property type="term" value="P:Ras protein signal transduction"/>
    <property type="evidence" value="ECO:0007669"/>
    <property type="project" value="TreeGrafter"/>
</dbReference>
<dbReference type="Gene3D" id="1.20.870.10">
    <property type="entry name" value="Son of sevenless (SoS) protein Chain: S domain 1"/>
    <property type="match status" value="1"/>
</dbReference>
<dbReference type="SMART" id="SM00456">
    <property type="entry name" value="WW"/>
    <property type="match status" value="2"/>
</dbReference>
<feature type="region of interest" description="Disordered" evidence="5">
    <location>
        <begin position="640"/>
        <end position="675"/>
    </location>
</feature>
<dbReference type="InterPro" id="IPR056686">
    <property type="entry name" value="DUF7784"/>
</dbReference>
<feature type="region of interest" description="Disordered" evidence="5">
    <location>
        <begin position="424"/>
        <end position="466"/>
    </location>
</feature>
<gene>
    <name evidence="10" type="ORF">BCR44DRAFT_27567</name>
</gene>
<feature type="domain" description="WW" evidence="8">
    <location>
        <begin position="98"/>
        <end position="132"/>
    </location>
</feature>
<organism evidence="10 11">
    <name type="scientific">Catenaria anguillulae PL171</name>
    <dbReference type="NCBI Taxonomy" id="765915"/>
    <lineage>
        <taxon>Eukaryota</taxon>
        <taxon>Fungi</taxon>
        <taxon>Fungi incertae sedis</taxon>
        <taxon>Blastocladiomycota</taxon>
        <taxon>Blastocladiomycetes</taxon>
        <taxon>Blastocladiales</taxon>
        <taxon>Catenariaceae</taxon>
        <taxon>Catenaria</taxon>
    </lineage>
</organism>
<dbReference type="Gene3D" id="1.10.840.10">
    <property type="entry name" value="Ras guanine-nucleotide exchange factors catalytic domain"/>
    <property type="match status" value="1"/>
</dbReference>
<dbReference type="SMART" id="SM00229">
    <property type="entry name" value="RasGEFN"/>
    <property type="match status" value="1"/>
</dbReference>
<dbReference type="Pfam" id="PF25006">
    <property type="entry name" value="DUF7783"/>
    <property type="match status" value="1"/>
</dbReference>
<accession>A0A1Y2HKE2</accession>
<feature type="compositionally biased region" description="Polar residues" evidence="5">
    <location>
        <begin position="189"/>
        <end position="198"/>
    </location>
</feature>
<dbReference type="PANTHER" id="PTHR23113:SF368">
    <property type="entry name" value="CELL DIVISION CONTROL PROTEIN 25"/>
    <property type="match status" value="1"/>
</dbReference>
<dbReference type="InterPro" id="IPR001452">
    <property type="entry name" value="SH3_domain"/>
</dbReference>